<dbReference type="GO" id="GO:0005635">
    <property type="term" value="C:nuclear envelope"/>
    <property type="evidence" value="ECO:0007669"/>
    <property type="project" value="TreeGrafter"/>
</dbReference>
<evidence type="ECO:0000313" key="9">
    <source>
        <dbReference type="Proteomes" id="UP001153076"/>
    </source>
</evidence>
<protein>
    <submittedName>
        <fullName evidence="8">Uncharacterized protein</fullName>
    </submittedName>
</protein>
<dbReference type="GO" id="GO:0051301">
    <property type="term" value="P:cell division"/>
    <property type="evidence" value="ECO:0007669"/>
    <property type="project" value="UniProtKB-KW"/>
</dbReference>
<keyword evidence="3" id="KW-0132">Cell division</keyword>
<dbReference type="GO" id="GO:0051315">
    <property type="term" value="P:attachment of mitotic spindle microtubules to kinetochore"/>
    <property type="evidence" value="ECO:0007669"/>
    <property type="project" value="TreeGrafter"/>
</dbReference>
<feature type="coiled-coil region" evidence="7">
    <location>
        <begin position="263"/>
        <end position="310"/>
    </location>
</feature>
<evidence type="ECO:0000256" key="6">
    <source>
        <dbReference type="ARBA" id="ARBA00023306"/>
    </source>
</evidence>
<keyword evidence="7" id="KW-0175">Coiled coil</keyword>
<dbReference type="EMBL" id="JAKOGI010002101">
    <property type="protein sequence ID" value="KAJ8422951.1"/>
    <property type="molecule type" value="Genomic_DNA"/>
</dbReference>
<reference evidence="8" key="1">
    <citation type="submission" date="2022-04" db="EMBL/GenBank/DDBJ databases">
        <title>Carnegiea gigantea Genome sequencing and assembly v2.</title>
        <authorList>
            <person name="Copetti D."/>
            <person name="Sanderson M.J."/>
            <person name="Burquez A."/>
            <person name="Wojciechowski M.F."/>
        </authorList>
    </citation>
    <scope>NUCLEOTIDE SEQUENCE</scope>
    <source>
        <strain evidence="8">SGP5-SGP5p</strain>
        <tissue evidence="8">Aerial part</tissue>
    </source>
</reference>
<evidence type="ECO:0000256" key="2">
    <source>
        <dbReference type="ARBA" id="ARBA00008029"/>
    </source>
</evidence>
<dbReference type="GO" id="GO:0000776">
    <property type="term" value="C:kinetochore"/>
    <property type="evidence" value="ECO:0007669"/>
    <property type="project" value="TreeGrafter"/>
</dbReference>
<keyword evidence="5" id="KW-0539">Nucleus</keyword>
<organism evidence="8 9">
    <name type="scientific">Carnegiea gigantea</name>
    <dbReference type="NCBI Taxonomy" id="171969"/>
    <lineage>
        <taxon>Eukaryota</taxon>
        <taxon>Viridiplantae</taxon>
        <taxon>Streptophyta</taxon>
        <taxon>Embryophyta</taxon>
        <taxon>Tracheophyta</taxon>
        <taxon>Spermatophyta</taxon>
        <taxon>Magnoliopsida</taxon>
        <taxon>eudicotyledons</taxon>
        <taxon>Gunneridae</taxon>
        <taxon>Pentapetalae</taxon>
        <taxon>Caryophyllales</taxon>
        <taxon>Cactineae</taxon>
        <taxon>Cactaceae</taxon>
        <taxon>Cactoideae</taxon>
        <taxon>Echinocereeae</taxon>
        <taxon>Carnegiea</taxon>
    </lineage>
</organism>
<feature type="coiled-coil region" evidence="7">
    <location>
        <begin position="28"/>
        <end position="55"/>
    </location>
</feature>
<dbReference type="PANTHER" id="PTHR23168">
    <property type="entry name" value="MITOTIC SPINDLE ASSEMBLY CHECKPOINT PROTEIN MAD1 MITOTIC ARREST DEFICIENT-LIKE PROTEIN 1"/>
    <property type="match status" value="1"/>
</dbReference>
<dbReference type="InterPro" id="IPR008672">
    <property type="entry name" value="Mad1"/>
</dbReference>
<dbReference type="OrthoDB" id="1194098at2759"/>
<evidence type="ECO:0000313" key="8">
    <source>
        <dbReference type="EMBL" id="KAJ8422951.1"/>
    </source>
</evidence>
<name>A0A9Q1GLK5_9CARY</name>
<sequence length="493" mass="56354">MEGKKYRDQLLYAEQELAAARGREQALQEKLLKEINDSQERLKRQIQECHELEARVKMYSVVFCIVLFSETIEAIDYSKMQRWWLIFRLCGSQVKLRKEENARKNVESTAASAEQKVLLLETKFKHLSGTAEREKKSLENEVKHFREDSKLSISRLRADLERVECQARNAEKESELLKEKLLEATDQLKKCLLEKAELEKKLTRFTSPKDTTSQSEILLKHLQEELRNYNMGGQESDLGKATLAGEERKLSICKSVDSEVRELRKLKASHENVELLKEKLVEEKGHRKRAEAELLKLREVQLSIEMLEDESSKKVMKDIPGVSSSDGDPVKFVALQKYALNFSKKIFCYVFNDDSLWEFVLVLFVIRMKKALKQREQYRRCSTPTPLSPGAGPRWPVKLRVPGVVIGDAPEILSFPARSVAVFRSPVTFLVAGISPEFRHLSFSGPDSHDFSLGAAVSSVQSPASWKPPLMPGSVRIRLRSGDGETVDRDDEN</sequence>
<dbReference type="GO" id="GO:0007094">
    <property type="term" value="P:mitotic spindle assembly checkpoint signaling"/>
    <property type="evidence" value="ECO:0007669"/>
    <property type="project" value="InterPro"/>
</dbReference>
<comment type="subcellular location">
    <subcellularLocation>
        <location evidence="1">Nucleus</location>
    </subcellularLocation>
</comment>
<keyword evidence="4" id="KW-0498">Mitosis</keyword>
<evidence type="ECO:0000256" key="3">
    <source>
        <dbReference type="ARBA" id="ARBA00022618"/>
    </source>
</evidence>
<evidence type="ECO:0000256" key="4">
    <source>
        <dbReference type="ARBA" id="ARBA00022776"/>
    </source>
</evidence>
<dbReference type="AlphaFoldDB" id="A0A9Q1GLK5"/>
<keyword evidence="9" id="KW-1185">Reference proteome</keyword>
<dbReference type="GO" id="GO:0072686">
    <property type="term" value="C:mitotic spindle"/>
    <property type="evidence" value="ECO:0007669"/>
    <property type="project" value="TreeGrafter"/>
</dbReference>
<proteinExistence type="inferred from homology"/>
<dbReference type="Proteomes" id="UP001153076">
    <property type="component" value="Unassembled WGS sequence"/>
</dbReference>
<feature type="coiled-coil region" evidence="7">
    <location>
        <begin position="96"/>
        <end position="201"/>
    </location>
</feature>
<evidence type="ECO:0000256" key="5">
    <source>
        <dbReference type="ARBA" id="ARBA00023242"/>
    </source>
</evidence>
<comment type="similarity">
    <text evidence="2">Belongs to the MAD1 family.</text>
</comment>
<accession>A0A9Q1GLK5</accession>
<evidence type="ECO:0000256" key="1">
    <source>
        <dbReference type="ARBA" id="ARBA00004123"/>
    </source>
</evidence>
<comment type="caution">
    <text evidence="8">The sequence shown here is derived from an EMBL/GenBank/DDBJ whole genome shotgun (WGS) entry which is preliminary data.</text>
</comment>
<dbReference type="PANTHER" id="PTHR23168:SF0">
    <property type="entry name" value="MITOTIC SPINDLE ASSEMBLY CHECKPOINT PROTEIN MAD1"/>
    <property type="match status" value="1"/>
</dbReference>
<evidence type="ECO:0000256" key="7">
    <source>
        <dbReference type="SAM" id="Coils"/>
    </source>
</evidence>
<gene>
    <name evidence="8" type="ORF">Cgig2_023745</name>
</gene>
<keyword evidence="6" id="KW-0131">Cell cycle</keyword>